<comment type="caution">
    <text evidence="2">The sequence shown here is derived from an EMBL/GenBank/DDBJ whole genome shotgun (WGS) entry which is preliminary data.</text>
</comment>
<gene>
    <name evidence="2" type="ORF">NDU88_002119</name>
</gene>
<accession>A0AAV7Q514</accession>
<keyword evidence="3" id="KW-1185">Reference proteome</keyword>
<feature type="region of interest" description="Disordered" evidence="1">
    <location>
        <begin position="73"/>
        <end position="97"/>
    </location>
</feature>
<reference evidence="2" key="1">
    <citation type="journal article" date="2022" name="bioRxiv">
        <title>Sequencing and chromosome-scale assembly of the giantPleurodeles waltlgenome.</title>
        <authorList>
            <person name="Brown T."/>
            <person name="Elewa A."/>
            <person name="Iarovenko S."/>
            <person name="Subramanian E."/>
            <person name="Araus A.J."/>
            <person name="Petzold A."/>
            <person name="Susuki M."/>
            <person name="Suzuki K.-i.T."/>
            <person name="Hayashi T."/>
            <person name="Toyoda A."/>
            <person name="Oliveira C."/>
            <person name="Osipova E."/>
            <person name="Leigh N.D."/>
            <person name="Simon A."/>
            <person name="Yun M.H."/>
        </authorList>
    </citation>
    <scope>NUCLEOTIDE SEQUENCE</scope>
    <source>
        <strain evidence="2">20211129_DDA</strain>
        <tissue evidence="2">Liver</tissue>
    </source>
</reference>
<name>A0AAV7Q514_PLEWA</name>
<evidence type="ECO:0000313" key="2">
    <source>
        <dbReference type="EMBL" id="KAJ1135681.1"/>
    </source>
</evidence>
<proteinExistence type="predicted"/>
<evidence type="ECO:0000256" key="1">
    <source>
        <dbReference type="SAM" id="MobiDB-lite"/>
    </source>
</evidence>
<sequence length="97" mass="10242">MQQARPIDSGGAGCEEWLAVAEDPWAWRAQTPTLALSHLDPLTEESATTAGTWTNLTGNPSAATFVGEAAAVVKTRRSRKPPGVTEDSGDWGPRSPP</sequence>
<dbReference type="Proteomes" id="UP001066276">
    <property type="component" value="Chromosome 6"/>
</dbReference>
<evidence type="ECO:0000313" key="3">
    <source>
        <dbReference type="Proteomes" id="UP001066276"/>
    </source>
</evidence>
<dbReference type="EMBL" id="JANPWB010000010">
    <property type="protein sequence ID" value="KAJ1135681.1"/>
    <property type="molecule type" value="Genomic_DNA"/>
</dbReference>
<organism evidence="2 3">
    <name type="scientific">Pleurodeles waltl</name>
    <name type="common">Iberian ribbed newt</name>
    <dbReference type="NCBI Taxonomy" id="8319"/>
    <lineage>
        <taxon>Eukaryota</taxon>
        <taxon>Metazoa</taxon>
        <taxon>Chordata</taxon>
        <taxon>Craniata</taxon>
        <taxon>Vertebrata</taxon>
        <taxon>Euteleostomi</taxon>
        <taxon>Amphibia</taxon>
        <taxon>Batrachia</taxon>
        <taxon>Caudata</taxon>
        <taxon>Salamandroidea</taxon>
        <taxon>Salamandridae</taxon>
        <taxon>Pleurodelinae</taxon>
        <taxon>Pleurodeles</taxon>
    </lineage>
</organism>
<dbReference type="AlphaFoldDB" id="A0AAV7Q514"/>
<protein>
    <submittedName>
        <fullName evidence="2">Uncharacterized protein</fullName>
    </submittedName>
</protein>